<dbReference type="Gene3D" id="3.10.10.10">
    <property type="entry name" value="HIV Type 1 Reverse Transcriptase, subunit A, domain 1"/>
    <property type="match status" value="1"/>
</dbReference>
<dbReference type="SUPFAM" id="SSF56672">
    <property type="entry name" value="DNA/RNA polymerases"/>
    <property type="match status" value="1"/>
</dbReference>
<feature type="region of interest" description="Disordered" evidence="1">
    <location>
        <begin position="1019"/>
        <end position="1040"/>
    </location>
</feature>
<dbReference type="Pfam" id="PF05380">
    <property type="entry name" value="Peptidase_A17"/>
    <property type="match status" value="1"/>
</dbReference>
<dbReference type="InterPro" id="IPR012337">
    <property type="entry name" value="RNaseH-like_sf"/>
</dbReference>
<organism evidence="3 4">
    <name type="scientific">Loa loa</name>
    <name type="common">Eye worm</name>
    <name type="synonym">Filaria loa</name>
    <dbReference type="NCBI Taxonomy" id="7209"/>
    <lineage>
        <taxon>Eukaryota</taxon>
        <taxon>Metazoa</taxon>
        <taxon>Ecdysozoa</taxon>
        <taxon>Nematoda</taxon>
        <taxon>Chromadorea</taxon>
        <taxon>Rhabditida</taxon>
        <taxon>Spirurina</taxon>
        <taxon>Spiruromorpha</taxon>
        <taxon>Filarioidea</taxon>
        <taxon>Onchocercidae</taxon>
        <taxon>Loa</taxon>
    </lineage>
</organism>
<dbReference type="InterPro" id="IPR041588">
    <property type="entry name" value="Integrase_H2C2"/>
</dbReference>
<dbReference type="AlphaFoldDB" id="A0A1I7VN67"/>
<dbReference type="Pfam" id="PF18701">
    <property type="entry name" value="DUF5641"/>
    <property type="match status" value="1"/>
</dbReference>
<dbReference type="WBParaSite" id="EN70_44">
    <property type="protein sequence ID" value="EN70_44"/>
    <property type="gene ID" value="EN70_44"/>
</dbReference>
<evidence type="ECO:0000313" key="4">
    <source>
        <dbReference type="WBParaSite" id="EN70_44"/>
    </source>
</evidence>
<dbReference type="InterPro" id="IPR036397">
    <property type="entry name" value="RNaseH_sf"/>
</dbReference>
<dbReference type="STRING" id="7209.A0A1I7VN67"/>
<proteinExistence type="predicted"/>
<evidence type="ECO:0000259" key="2">
    <source>
        <dbReference type="PROSITE" id="PS50994"/>
    </source>
</evidence>
<name>A0A1I7VN67_LOALO</name>
<accession>A0A1I7VN67</accession>
<dbReference type="GO" id="GO:0015074">
    <property type="term" value="P:DNA integration"/>
    <property type="evidence" value="ECO:0007669"/>
    <property type="project" value="InterPro"/>
</dbReference>
<dbReference type="PANTHER" id="PTHR47331:SF4">
    <property type="entry name" value="PEPTIDASE S1 DOMAIN-CONTAINING PROTEIN"/>
    <property type="match status" value="1"/>
</dbReference>
<dbReference type="Proteomes" id="UP000095285">
    <property type="component" value="Unassembled WGS sequence"/>
</dbReference>
<sequence>MTCKSDSFNINSINVTTVITNQDIDQFWKLEVIGIQEQPNEHDDEKALEQFKNYITKENNSSYNGEKSLNNVLYRGPTTLPDLAGVLLRFRMMKNVIIADIEKAFLQLELHPSDRNCTRFLWLKDIQGEITKENLACYRFQRVPFGIIASPFLLSATLNYHLETYGTATALKIKKNLYVDNVILPVKGTQEAFKIYKEMKDIFKNASMNIREFFSNDNDFNKLIPENDQAEVSQIKKILGINWNPVTDSIGIVLKPWDSSVLTKRAILQFIASQYDPLGFLIPSMLLFKLFLQVLWKKKLSWDQSLENDDIETWGILTSQWPTKVKDVPRCVIDSDRLQQLEIHVFTDAATVAYAPAVYAKQAPVRGITIPKLELLAILIGVRATKFIVKQLEIEDVRVTLWSDSQCALQWIRNRSRLLPKFIQNRIDEIRMSKISYRYIPSRFNPADIATKGYMSPTQLENFEQWWTGPQWLKDDESTWPQWENNIYHEHEEHETKICIATAITKTVSIRSFRLVDATRISKWTKLKRTAAWALRFIRYMSKEGRFRWLKEVPEETELISYELAEATKILIMQAQSEGLNEKEINKWNLYYSDTHSLWKCRSRLDNTSTGIYPDSVNLIYLPRHNPITKLIIQHQHEDPNHAGIAHTLSELRRNFWIPKDRTEVKSALNKCMACKRWRAKPFKSPVMPNVPETRIKRTRTFEHVGLDYLGPLSIKGESGLTKRWVALFTCFTTRAVHLELVDDLTAESFIHVLRRFSARRGYPRLILSDNANQFQLVFKTIMKYTTRMKNFLTMKGIIWKSITARAPWSGGVYERLIGLTKHAMRRCIGRKLLSQKELITLIVEIEGILNTRPLTYVSFDDYVIIRPIDFISPNASLITQIFNEGDQDEYTPYRMSTQEKLIKYWSRANEALDQFWKLWKREYLNSLKERTQRNHISPRLVEAREPSEQEIVLVNEPEIPRGMWKLAKIKEIKRGRDGEIRSAIIEMPHGKLLNRPVNMLYPLEVDDNETIQQATPETPIQNTEPEEPIATRTRRATRKRDGTRPIFTSTMNCLPQPSHSFLKFIKPPPPLWNVAKVAKKLR</sequence>
<dbReference type="GO" id="GO:0042575">
    <property type="term" value="C:DNA polymerase complex"/>
    <property type="evidence" value="ECO:0007669"/>
    <property type="project" value="UniProtKB-ARBA"/>
</dbReference>
<protein>
    <submittedName>
        <fullName evidence="4">Integrase catalytic domain-containing protein</fullName>
    </submittedName>
</protein>
<dbReference type="Gene3D" id="3.30.420.10">
    <property type="entry name" value="Ribonuclease H-like superfamily/Ribonuclease H"/>
    <property type="match status" value="1"/>
</dbReference>
<dbReference type="SUPFAM" id="SSF53098">
    <property type="entry name" value="Ribonuclease H-like"/>
    <property type="match status" value="1"/>
</dbReference>
<dbReference type="InterPro" id="IPR008042">
    <property type="entry name" value="Retrotrans_Pao"/>
</dbReference>
<dbReference type="InterPro" id="IPR000477">
    <property type="entry name" value="RT_dom"/>
</dbReference>
<dbReference type="Pfam" id="PF17921">
    <property type="entry name" value="Integrase_H2C2"/>
    <property type="match status" value="1"/>
</dbReference>
<feature type="domain" description="Integrase catalytic" evidence="2">
    <location>
        <begin position="688"/>
        <end position="876"/>
    </location>
</feature>
<dbReference type="Gene3D" id="3.30.70.270">
    <property type="match status" value="1"/>
</dbReference>
<dbReference type="PANTHER" id="PTHR47331">
    <property type="entry name" value="PHD-TYPE DOMAIN-CONTAINING PROTEIN"/>
    <property type="match status" value="1"/>
</dbReference>
<evidence type="ECO:0000256" key="1">
    <source>
        <dbReference type="SAM" id="MobiDB-lite"/>
    </source>
</evidence>
<dbReference type="PROSITE" id="PS50994">
    <property type="entry name" value="INTEGRASE"/>
    <property type="match status" value="1"/>
</dbReference>
<dbReference type="GO" id="GO:0003676">
    <property type="term" value="F:nucleic acid binding"/>
    <property type="evidence" value="ECO:0007669"/>
    <property type="project" value="InterPro"/>
</dbReference>
<dbReference type="InterPro" id="IPR043502">
    <property type="entry name" value="DNA/RNA_pol_sf"/>
</dbReference>
<reference evidence="4" key="2">
    <citation type="submission" date="2016-11" db="UniProtKB">
        <authorList>
            <consortium name="WormBaseParasite"/>
        </authorList>
    </citation>
    <scope>IDENTIFICATION</scope>
</reference>
<evidence type="ECO:0000313" key="3">
    <source>
        <dbReference type="Proteomes" id="UP000095285"/>
    </source>
</evidence>
<dbReference type="InterPro" id="IPR040676">
    <property type="entry name" value="DUF5641"/>
</dbReference>
<reference evidence="3" key="1">
    <citation type="submission" date="2012-04" db="EMBL/GenBank/DDBJ databases">
        <title>The Genome Sequence of Loa loa.</title>
        <authorList>
            <consortium name="The Broad Institute Genome Sequencing Platform"/>
            <consortium name="Broad Institute Genome Sequencing Center for Infectious Disease"/>
            <person name="Nutman T.B."/>
            <person name="Fink D.L."/>
            <person name="Russ C."/>
            <person name="Young S."/>
            <person name="Zeng Q."/>
            <person name="Gargeya S."/>
            <person name="Alvarado L."/>
            <person name="Berlin A."/>
            <person name="Chapman S.B."/>
            <person name="Chen Z."/>
            <person name="Freedman E."/>
            <person name="Gellesch M."/>
            <person name="Goldberg J."/>
            <person name="Griggs A."/>
            <person name="Gujja S."/>
            <person name="Heilman E.R."/>
            <person name="Heiman D."/>
            <person name="Howarth C."/>
            <person name="Mehta T."/>
            <person name="Neiman D."/>
            <person name="Pearson M."/>
            <person name="Roberts A."/>
            <person name="Saif S."/>
            <person name="Shea T."/>
            <person name="Shenoy N."/>
            <person name="Sisk P."/>
            <person name="Stolte C."/>
            <person name="Sykes S."/>
            <person name="White J."/>
            <person name="Yandava C."/>
            <person name="Haas B."/>
            <person name="Henn M.R."/>
            <person name="Nusbaum C."/>
            <person name="Birren B."/>
        </authorList>
    </citation>
    <scope>NUCLEOTIDE SEQUENCE [LARGE SCALE GENOMIC DNA]</scope>
</reference>
<keyword evidence="3" id="KW-1185">Reference proteome</keyword>
<dbReference type="InterPro" id="IPR001584">
    <property type="entry name" value="Integrase_cat-core"/>
</dbReference>
<dbReference type="Pfam" id="PF00078">
    <property type="entry name" value="RVT_1"/>
    <property type="match status" value="1"/>
</dbReference>
<dbReference type="InterPro" id="IPR043128">
    <property type="entry name" value="Rev_trsase/Diguanyl_cyclase"/>
</dbReference>
<dbReference type="Gene3D" id="1.10.340.70">
    <property type="match status" value="1"/>
</dbReference>